<evidence type="ECO:0000256" key="1">
    <source>
        <dbReference type="SAM" id="SignalP"/>
    </source>
</evidence>
<feature type="chain" id="PRO_5024421355" description="DUF4292 domain-containing protein" evidence="1">
    <location>
        <begin position="33"/>
        <end position="219"/>
    </location>
</feature>
<comment type="caution">
    <text evidence="2">The sequence shown here is derived from an EMBL/GenBank/DDBJ whole genome shotgun (WGS) entry which is preliminary data.</text>
</comment>
<dbReference type="PROSITE" id="PS51257">
    <property type="entry name" value="PROKAR_LIPOPROTEIN"/>
    <property type="match status" value="1"/>
</dbReference>
<protein>
    <recommendedName>
        <fullName evidence="4">DUF4292 domain-containing protein</fullName>
    </recommendedName>
</protein>
<dbReference type="EMBL" id="SNRX01000017">
    <property type="protein sequence ID" value="KAA6301572.1"/>
    <property type="molecule type" value="Genomic_DNA"/>
</dbReference>
<reference evidence="2 3" key="1">
    <citation type="submission" date="2019-03" db="EMBL/GenBank/DDBJ databases">
        <title>Single cell metagenomics reveals metabolic interactions within the superorganism composed of flagellate Streblomastix strix and complex community of Bacteroidetes bacteria on its surface.</title>
        <authorList>
            <person name="Treitli S.C."/>
            <person name="Kolisko M."/>
            <person name="Husnik F."/>
            <person name="Keeling P."/>
            <person name="Hampl V."/>
        </authorList>
    </citation>
    <scope>NUCLEOTIDE SEQUENCE [LARGE SCALE GENOMIC DNA]</scope>
    <source>
        <strain evidence="2">St1</strain>
    </source>
</reference>
<accession>A0A5M8NZJ8</accession>
<feature type="signal peptide" evidence="1">
    <location>
        <begin position="1"/>
        <end position="32"/>
    </location>
</feature>
<evidence type="ECO:0008006" key="4">
    <source>
        <dbReference type="Google" id="ProtNLM"/>
    </source>
</evidence>
<evidence type="ECO:0000313" key="2">
    <source>
        <dbReference type="EMBL" id="KAA6301572.1"/>
    </source>
</evidence>
<keyword evidence="1" id="KW-0732">Signal</keyword>
<sequence length="219" mass="24933">MTERIMNNITKFLCLSALVALLFSCKSTQQPAVAVNEITFQTLSANLKLTLQSNAKRSSVSVDGQLKVVKGEALQLSLLMPFLGTEVFRILITPDEMILLDRINGQYFCETMPKIQDQLPFTFDYLTAEALWTDPSFAEKHPELKNLQCEYTAWGLTSNQTPFPMNMNWIMNLKDGAYRMNSIFKSVDMNTNVSIQRTIPNKYTRISIRQALKLINSFV</sequence>
<proteinExistence type="predicted"/>
<dbReference type="AlphaFoldDB" id="A0A5M8NZJ8"/>
<dbReference type="Pfam" id="PF14125">
    <property type="entry name" value="DUF4292"/>
    <property type="match status" value="1"/>
</dbReference>
<organism evidence="2 3">
    <name type="scientific">Candidatus Ordinivivax streblomastigis</name>
    <dbReference type="NCBI Taxonomy" id="2540710"/>
    <lineage>
        <taxon>Bacteria</taxon>
        <taxon>Pseudomonadati</taxon>
        <taxon>Bacteroidota</taxon>
        <taxon>Bacteroidia</taxon>
        <taxon>Bacteroidales</taxon>
        <taxon>Candidatus Ordinivivax</taxon>
    </lineage>
</organism>
<gene>
    <name evidence="2" type="ORF">EZS26_002316</name>
</gene>
<dbReference type="InterPro" id="IPR025634">
    <property type="entry name" value="DUF4292"/>
</dbReference>
<name>A0A5M8NZJ8_9BACT</name>
<dbReference type="Proteomes" id="UP000324575">
    <property type="component" value="Unassembled WGS sequence"/>
</dbReference>
<evidence type="ECO:0000313" key="3">
    <source>
        <dbReference type="Proteomes" id="UP000324575"/>
    </source>
</evidence>